<feature type="region of interest" description="Disordered" evidence="2">
    <location>
        <begin position="272"/>
        <end position="305"/>
    </location>
</feature>
<dbReference type="EMBL" id="JAPDOD010000007">
    <property type="protein sequence ID" value="MDA0160754.1"/>
    <property type="molecule type" value="Genomic_DNA"/>
</dbReference>
<proteinExistence type="inferred from homology"/>
<dbReference type="Gene3D" id="2.120.10.60">
    <property type="entry name" value="Tricorn protease N-terminal domain"/>
    <property type="match status" value="1"/>
</dbReference>
<name>A0A9X3RZZ0_9ACTN</name>
<dbReference type="PANTHER" id="PTHR36842">
    <property type="entry name" value="PROTEIN TOLB HOMOLOG"/>
    <property type="match status" value="1"/>
</dbReference>
<dbReference type="PANTHER" id="PTHR36842:SF1">
    <property type="entry name" value="PROTEIN TOLB"/>
    <property type="match status" value="1"/>
</dbReference>
<comment type="caution">
    <text evidence="3">The sequence shown here is derived from an EMBL/GenBank/DDBJ whole genome shotgun (WGS) entry which is preliminary data.</text>
</comment>
<evidence type="ECO:0000256" key="1">
    <source>
        <dbReference type="ARBA" id="ARBA00009820"/>
    </source>
</evidence>
<dbReference type="AlphaFoldDB" id="A0A9X3RZZ0"/>
<evidence type="ECO:0000313" key="4">
    <source>
        <dbReference type="Proteomes" id="UP001149140"/>
    </source>
</evidence>
<protein>
    <recommendedName>
        <fullName evidence="5">DUF5050 domain-containing protein</fullName>
    </recommendedName>
</protein>
<dbReference type="Proteomes" id="UP001149140">
    <property type="component" value="Unassembled WGS sequence"/>
</dbReference>
<gene>
    <name evidence="3" type="ORF">OM076_10800</name>
</gene>
<evidence type="ECO:0008006" key="5">
    <source>
        <dbReference type="Google" id="ProtNLM"/>
    </source>
</evidence>
<dbReference type="InterPro" id="IPR011042">
    <property type="entry name" value="6-blade_b-propeller_TolB-like"/>
</dbReference>
<sequence>MTATPAHATFPGHNGKIVFTHFDDADDESTADIYTISPNGRNLLNLTPDSPAADDFASWSADGSMIAFWSTRTGPDNPIDPALGRADQEIFVMNANGSGLRQVTKNKVDDGGPAWSPDGDRLVFHRWLDGDSQADLITVRVNGTGERNLTRSPGIVDRYPVWSPDGGEIVFMRDDSGFENDIATIRPDGSHLRALTATDTDEEGLDWSPDGKRIAFHWNVATPDEQWDVYVMRRDGGSPPTRLTTAGGYNPAWSPDGRKIVFNTGELFTMRADGSRQKPVRPGFDGHHPDWQPVPRDARAEDDDD</sequence>
<reference evidence="3" key="1">
    <citation type="submission" date="2022-10" db="EMBL/GenBank/DDBJ databases">
        <title>The WGS of Solirubrobacter ginsenosidimutans DSM 21036.</title>
        <authorList>
            <person name="Jiang Z."/>
        </authorList>
    </citation>
    <scope>NUCLEOTIDE SEQUENCE</scope>
    <source>
        <strain evidence="3">DSM 21036</strain>
    </source>
</reference>
<dbReference type="Pfam" id="PF07676">
    <property type="entry name" value="PD40"/>
    <property type="match status" value="5"/>
</dbReference>
<accession>A0A9X3RZZ0</accession>
<keyword evidence="4" id="KW-1185">Reference proteome</keyword>
<dbReference type="SUPFAM" id="SSF82171">
    <property type="entry name" value="DPP6 N-terminal domain-like"/>
    <property type="match status" value="1"/>
</dbReference>
<dbReference type="Gene3D" id="2.120.10.30">
    <property type="entry name" value="TolB, C-terminal domain"/>
    <property type="match status" value="2"/>
</dbReference>
<dbReference type="InterPro" id="IPR011659">
    <property type="entry name" value="WD40"/>
</dbReference>
<evidence type="ECO:0000313" key="3">
    <source>
        <dbReference type="EMBL" id="MDA0160754.1"/>
    </source>
</evidence>
<organism evidence="3 4">
    <name type="scientific">Solirubrobacter ginsenosidimutans</name>
    <dbReference type="NCBI Taxonomy" id="490573"/>
    <lineage>
        <taxon>Bacteria</taxon>
        <taxon>Bacillati</taxon>
        <taxon>Actinomycetota</taxon>
        <taxon>Thermoleophilia</taxon>
        <taxon>Solirubrobacterales</taxon>
        <taxon>Solirubrobacteraceae</taxon>
        <taxon>Solirubrobacter</taxon>
    </lineage>
</organism>
<evidence type="ECO:0000256" key="2">
    <source>
        <dbReference type="SAM" id="MobiDB-lite"/>
    </source>
</evidence>
<comment type="similarity">
    <text evidence="1">Belongs to the TolB family.</text>
</comment>